<evidence type="ECO:0000256" key="1">
    <source>
        <dbReference type="SAM" id="MobiDB-lite"/>
    </source>
</evidence>
<keyword evidence="3" id="KW-0966">Cell projection</keyword>
<dbReference type="Pfam" id="PF02120">
    <property type="entry name" value="Flg_hook"/>
    <property type="match status" value="1"/>
</dbReference>
<organism evidence="3 4">
    <name type="scientific">Plantimonas leprariae</name>
    <dbReference type="NCBI Taxonomy" id="2615207"/>
    <lineage>
        <taxon>Bacteria</taxon>
        <taxon>Pseudomonadati</taxon>
        <taxon>Pseudomonadota</taxon>
        <taxon>Alphaproteobacteria</taxon>
        <taxon>Hyphomicrobiales</taxon>
        <taxon>Aurantimonadaceae</taxon>
        <taxon>Plantimonas</taxon>
    </lineage>
</organism>
<feature type="region of interest" description="Disordered" evidence="1">
    <location>
        <begin position="37"/>
        <end position="83"/>
    </location>
</feature>
<feature type="compositionally biased region" description="Basic and acidic residues" evidence="1">
    <location>
        <begin position="431"/>
        <end position="459"/>
    </location>
</feature>
<comment type="caution">
    <text evidence="3">The sequence shown here is derived from an EMBL/GenBank/DDBJ whole genome shotgun (WGS) entry which is preliminary data.</text>
</comment>
<reference evidence="3 4" key="1">
    <citation type="submission" date="2019-09" db="EMBL/GenBank/DDBJ databases">
        <title>YIM 132180 draft genome.</title>
        <authorList>
            <person name="Zhang K."/>
        </authorList>
    </citation>
    <scope>NUCLEOTIDE SEQUENCE [LARGE SCALE GENOMIC DNA]</scope>
    <source>
        <strain evidence="3 4">YIM 132180</strain>
    </source>
</reference>
<dbReference type="CDD" id="cd17470">
    <property type="entry name" value="T3SS_Flik_C"/>
    <property type="match status" value="1"/>
</dbReference>
<accession>A0A7V7PPI2</accession>
<keyword evidence="3" id="KW-0282">Flagellum</keyword>
<proteinExistence type="predicted"/>
<dbReference type="AlphaFoldDB" id="A0A7V7PPI2"/>
<keyword evidence="4" id="KW-1185">Reference proteome</keyword>
<feature type="compositionally biased region" description="Basic and acidic residues" evidence="1">
    <location>
        <begin position="48"/>
        <end position="69"/>
    </location>
</feature>
<feature type="region of interest" description="Disordered" evidence="1">
    <location>
        <begin position="223"/>
        <end position="270"/>
    </location>
</feature>
<dbReference type="Proteomes" id="UP000432089">
    <property type="component" value="Unassembled WGS sequence"/>
</dbReference>
<feature type="compositionally biased region" description="Basic and acidic residues" evidence="1">
    <location>
        <begin position="241"/>
        <end position="256"/>
    </location>
</feature>
<name>A0A7V7PPI2_9HYPH</name>
<feature type="domain" description="Flagellar hook-length control protein-like C-terminal" evidence="2">
    <location>
        <begin position="330"/>
        <end position="396"/>
    </location>
</feature>
<feature type="region of interest" description="Disordered" evidence="1">
    <location>
        <begin position="406"/>
        <end position="470"/>
    </location>
</feature>
<evidence type="ECO:0000259" key="2">
    <source>
        <dbReference type="Pfam" id="PF02120"/>
    </source>
</evidence>
<dbReference type="EMBL" id="VZDO01000008">
    <property type="protein sequence ID" value="KAB0679899.1"/>
    <property type="molecule type" value="Genomic_DNA"/>
</dbReference>
<sequence>MNVSMAAALFSVEATGGSQAPADAEAKREDFGIAVKDAAQKHGGKRTGAKDVGLRKDTKEIDVEPSKDAVEDDGSGGLPTPAELLGRLLGMTPAVAQVEQQASSPQACGEETAGDDAPDGALQERIVISTVADLANPSTGSGETSKRVALRVTGMETHFEPRLDGATLVEDAPSTPVEAAAVEKPAAAPKRAFADMLRRIGGQSTDTRAEGVPADAKVDASGIAADQAGGGHSEPEGGGEGTRREGQPSRAADRMHMANASSHGRAADAVVERVEPQAKGLSTGQIVSAQIAEHIVDAFASSSDAKGASEAPRSAAGTQQVLRMTAGGAALKTLSIQLEPQNLGRVDVAMRLVDGRLQVELAASEPSTAAALAGDRHGLRKILEHAGFALDDAAITIVSRDMGQGISTPAAGGTDGGGRASDGGSSFGRSSDGRSSGEERPSNGRRQQADHGDRGEPSARTKPQTGSVYL</sequence>
<evidence type="ECO:0000313" key="3">
    <source>
        <dbReference type="EMBL" id="KAB0679899.1"/>
    </source>
</evidence>
<feature type="compositionally biased region" description="Polar residues" evidence="1">
    <location>
        <begin position="461"/>
        <end position="470"/>
    </location>
</feature>
<evidence type="ECO:0000313" key="4">
    <source>
        <dbReference type="Proteomes" id="UP000432089"/>
    </source>
</evidence>
<dbReference type="InterPro" id="IPR021136">
    <property type="entry name" value="Flagellar_hook_control-like_C"/>
</dbReference>
<keyword evidence="3" id="KW-0969">Cilium</keyword>
<gene>
    <name evidence="3" type="ORF">F6X38_11790</name>
</gene>
<protein>
    <submittedName>
        <fullName evidence="3">Flagellar hook-length control protein FliK</fullName>
    </submittedName>
</protein>
<dbReference type="Gene3D" id="3.30.750.140">
    <property type="match status" value="1"/>
</dbReference>
<feature type="compositionally biased region" description="Gly residues" evidence="1">
    <location>
        <begin position="228"/>
        <end position="240"/>
    </location>
</feature>
<dbReference type="RefSeq" id="WP_150970018.1">
    <property type="nucleotide sequence ID" value="NZ_VZDO01000008.1"/>
</dbReference>
<dbReference type="InterPro" id="IPR038610">
    <property type="entry name" value="FliK-like_C_sf"/>
</dbReference>